<evidence type="ECO:0000313" key="1">
    <source>
        <dbReference type="EMBL" id="MBS2968708.1"/>
    </source>
</evidence>
<reference evidence="1 2" key="1">
    <citation type="submission" date="2021-04" db="EMBL/GenBank/DDBJ databases">
        <title>Metabacillus sp. strain KIGAM252 whole genome sequence.</title>
        <authorList>
            <person name="Seo M.-J."/>
            <person name="Cho E.-S."/>
            <person name="Hwang C.Y."/>
            <person name="Yoon D.J."/>
        </authorList>
    </citation>
    <scope>NUCLEOTIDE SEQUENCE [LARGE SCALE GENOMIC DNA]</scope>
    <source>
        <strain evidence="1 2">KIGAM252</strain>
    </source>
</reference>
<accession>A0ABS5LDP1</accession>
<sequence>MKGLMLQDTSSSKRKSPFLSAICNKRPLFYNGSTGWLYKLSIAKGLNPAPELNLEAVKHIRCKLPADQVKKHLDVKKLMRTAEGGCKE</sequence>
<comment type="caution">
    <text evidence="1">The sequence shown here is derived from an EMBL/GenBank/DDBJ whole genome shotgun (WGS) entry which is preliminary data.</text>
</comment>
<evidence type="ECO:0000313" key="2">
    <source>
        <dbReference type="Proteomes" id="UP000682403"/>
    </source>
</evidence>
<proteinExistence type="predicted"/>
<organism evidence="1 2">
    <name type="scientific">Metabacillus flavus</name>
    <dbReference type="NCBI Taxonomy" id="2823519"/>
    <lineage>
        <taxon>Bacteria</taxon>
        <taxon>Bacillati</taxon>
        <taxon>Bacillota</taxon>
        <taxon>Bacilli</taxon>
        <taxon>Bacillales</taxon>
        <taxon>Bacillaceae</taxon>
        <taxon>Metabacillus</taxon>
    </lineage>
</organism>
<gene>
    <name evidence="1" type="ORF">J9317_08050</name>
</gene>
<keyword evidence="2" id="KW-1185">Reference proteome</keyword>
<dbReference type="RefSeq" id="WP_211557713.1">
    <property type="nucleotide sequence ID" value="NZ_JAGVRK010000001.1"/>
</dbReference>
<protein>
    <submittedName>
        <fullName evidence="1">Uncharacterized protein</fullName>
    </submittedName>
</protein>
<dbReference type="Proteomes" id="UP000682403">
    <property type="component" value="Unassembled WGS sequence"/>
</dbReference>
<name>A0ABS5LDP1_9BACI</name>
<dbReference type="EMBL" id="JAGVRK010000001">
    <property type="protein sequence ID" value="MBS2968708.1"/>
    <property type="molecule type" value="Genomic_DNA"/>
</dbReference>